<protein>
    <submittedName>
        <fullName evidence="2">Uncharacterized protein</fullName>
    </submittedName>
</protein>
<feature type="compositionally biased region" description="Polar residues" evidence="1">
    <location>
        <begin position="19"/>
        <end position="28"/>
    </location>
</feature>
<evidence type="ECO:0000256" key="1">
    <source>
        <dbReference type="SAM" id="MobiDB-lite"/>
    </source>
</evidence>
<name>A0A8H5GYY0_9AGAR</name>
<accession>A0A8H5GYY0</accession>
<sequence>MAPLISRPLHPFPHLTPNPRINSTSTLVPASPDPDSKTASIPDEHWPGPSSELSAPSVVIAVQTTVENESHGIKIHRRNRSRFQELLKLGDIVGVSLSVMTVLKTMCWSGAGMEKLKSYRGGGKGWYKDVKRAAMNPKKPVNLEQERFTDASAWFHYDRALIEYGVSRFRPICLVNDILAPADVGS</sequence>
<evidence type="ECO:0000313" key="3">
    <source>
        <dbReference type="Proteomes" id="UP000559256"/>
    </source>
</evidence>
<proteinExistence type="predicted"/>
<reference evidence="2 3" key="1">
    <citation type="journal article" date="2020" name="ISME J.">
        <title>Uncovering the hidden diversity of litter-decomposition mechanisms in mushroom-forming fungi.</title>
        <authorList>
            <person name="Floudas D."/>
            <person name="Bentzer J."/>
            <person name="Ahren D."/>
            <person name="Johansson T."/>
            <person name="Persson P."/>
            <person name="Tunlid A."/>
        </authorList>
    </citation>
    <scope>NUCLEOTIDE SEQUENCE [LARGE SCALE GENOMIC DNA]</scope>
    <source>
        <strain evidence="2 3">CBS 291.85</strain>
    </source>
</reference>
<gene>
    <name evidence="2" type="ORF">D9758_000969</name>
</gene>
<dbReference type="EMBL" id="JAACJM010000003">
    <property type="protein sequence ID" value="KAF5373846.1"/>
    <property type="molecule type" value="Genomic_DNA"/>
</dbReference>
<dbReference type="AlphaFoldDB" id="A0A8H5GYY0"/>
<dbReference type="Proteomes" id="UP000559256">
    <property type="component" value="Unassembled WGS sequence"/>
</dbReference>
<feature type="region of interest" description="Disordered" evidence="1">
    <location>
        <begin position="1"/>
        <end position="54"/>
    </location>
</feature>
<keyword evidence="3" id="KW-1185">Reference proteome</keyword>
<comment type="caution">
    <text evidence="2">The sequence shown here is derived from an EMBL/GenBank/DDBJ whole genome shotgun (WGS) entry which is preliminary data.</text>
</comment>
<evidence type="ECO:0000313" key="2">
    <source>
        <dbReference type="EMBL" id="KAF5373846.1"/>
    </source>
</evidence>
<organism evidence="2 3">
    <name type="scientific">Tetrapyrgos nigripes</name>
    <dbReference type="NCBI Taxonomy" id="182062"/>
    <lineage>
        <taxon>Eukaryota</taxon>
        <taxon>Fungi</taxon>
        <taxon>Dikarya</taxon>
        <taxon>Basidiomycota</taxon>
        <taxon>Agaricomycotina</taxon>
        <taxon>Agaricomycetes</taxon>
        <taxon>Agaricomycetidae</taxon>
        <taxon>Agaricales</taxon>
        <taxon>Marasmiineae</taxon>
        <taxon>Marasmiaceae</taxon>
        <taxon>Tetrapyrgos</taxon>
    </lineage>
</organism>